<organism evidence="1 2">
    <name type="scientific">Streptomyces flaveolus</name>
    <dbReference type="NCBI Taxonomy" id="67297"/>
    <lineage>
        <taxon>Bacteria</taxon>
        <taxon>Bacillati</taxon>
        <taxon>Actinomycetota</taxon>
        <taxon>Actinomycetes</taxon>
        <taxon>Kitasatosporales</taxon>
        <taxon>Streptomycetaceae</taxon>
        <taxon>Streptomyces</taxon>
    </lineage>
</organism>
<dbReference type="Proteomes" id="UP001551011">
    <property type="component" value="Unassembled WGS sequence"/>
</dbReference>
<accession>A0ABV3APU9</accession>
<evidence type="ECO:0000313" key="2">
    <source>
        <dbReference type="Proteomes" id="UP001551011"/>
    </source>
</evidence>
<comment type="caution">
    <text evidence="1">The sequence shown here is derived from an EMBL/GenBank/DDBJ whole genome shotgun (WGS) entry which is preliminary data.</text>
</comment>
<proteinExistence type="predicted"/>
<reference evidence="1 2" key="1">
    <citation type="submission" date="2024-06" db="EMBL/GenBank/DDBJ databases">
        <title>The Natural Products Discovery Center: Release of the First 8490 Sequenced Strains for Exploring Actinobacteria Biosynthetic Diversity.</title>
        <authorList>
            <person name="Kalkreuter E."/>
            <person name="Kautsar S.A."/>
            <person name="Yang D."/>
            <person name="Bader C.D."/>
            <person name="Teijaro C.N."/>
            <person name="Fluegel L."/>
            <person name="Davis C.M."/>
            <person name="Simpson J.R."/>
            <person name="Lauterbach L."/>
            <person name="Steele A.D."/>
            <person name="Gui C."/>
            <person name="Meng S."/>
            <person name="Li G."/>
            <person name="Viehrig K."/>
            <person name="Ye F."/>
            <person name="Su P."/>
            <person name="Kiefer A.F."/>
            <person name="Nichols A."/>
            <person name="Cepeda A.J."/>
            <person name="Yan W."/>
            <person name="Fan B."/>
            <person name="Jiang Y."/>
            <person name="Adhikari A."/>
            <person name="Zheng C.-J."/>
            <person name="Schuster L."/>
            <person name="Cowan T.M."/>
            <person name="Smanski M.J."/>
            <person name="Chevrette M.G."/>
            <person name="De Carvalho L.P.S."/>
            <person name="Shen B."/>
        </authorList>
    </citation>
    <scope>NUCLEOTIDE SEQUENCE [LARGE SCALE GENOMIC DNA]</scope>
    <source>
        <strain evidence="1 2">NPDC020594</strain>
    </source>
</reference>
<dbReference type="RefSeq" id="WP_158712631.1">
    <property type="nucleotide sequence ID" value="NZ_JBFAEG010000065.1"/>
</dbReference>
<dbReference type="EMBL" id="JBFAEG010000065">
    <property type="protein sequence ID" value="MEU5713963.1"/>
    <property type="molecule type" value="Genomic_DNA"/>
</dbReference>
<evidence type="ECO:0000313" key="1">
    <source>
        <dbReference type="EMBL" id="MEU5713963.1"/>
    </source>
</evidence>
<sequence length="79" mass="8809">MTGLPLVRPEDPRAGIWALTVRQETHPDEFDLTGELLGWLATKAADRHHAPDGTVRLGWTRFCEADDFEPLGVRDGEVV</sequence>
<name>A0ABV3APU9_9ACTN</name>
<protein>
    <submittedName>
        <fullName evidence="1">Uncharacterized protein</fullName>
    </submittedName>
</protein>
<keyword evidence="2" id="KW-1185">Reference proteome</keyword>
<gene>
    <name evidence="1" type="ORF">AB0H04_45495</name>
</gene>